<evidence type="ECO:0000313" key="3">
    <source>
        <dbReference type="EMBL" id="SKB65674.1"/>
    </source>
</evidence>
<keyword evidence="3" id="KW-0378">Hydrolase</keyword>
<dbReference type="STRING" id="439228.SAMN06295920_104489"/>
<dbReference type="Pfam" id="PF00722">
    <property type="entry name" value="Glyco_hydro_16"/>
    <property type="match status" value="1"/>
</dbReference>
<accession>A0A1T5D1U2</accession>
<reference evidence="4" key="1">
    <citation type="submission" date="2017-02" db="EMBL/GenBank/DDBJ databases">
        <authorList>
            <person name="Varghese N."/>
            <person name="Submissions S."/>
        </authorList>
    </citation>
    <scope>NUCLEOTIDE SEQUENCE [LARGE SCALE GENOMIC DNA]</scope>
    <source>
        <strain evidence="4">UM2</strain>
    </source>
</reference>
<dbReference type="PANTHER" id="PTHR10963">
    <property type="entry name" value="GLYCOSYL HYDROLASE-RELATED"/>
    <property type="match status" value="1"/>
</dbReference>
<dbReference type="GO" id="GO:0005975">
    <property type="term" value="P:carbohydrate metabolic process"/>
    <property type="evidence" value="ECO:0007669"/>
    <property type="project" value="InterPro"/>
</dbReference>
<dbReference type="GO" id="GO:0004553">
    <property type="term" value="F:hydrolase activity, hydrolyzing O-glycosyl compounds"/>
    <property type="evidence" value="ECO:0007669"/>
    <property type="project" value="InterPro"/>
</dbReference>
<proteinExistence type="inferred from homology"/>
<dbReference type="PROSITE" id="PS51762">
    <property type="entry name" value="GH16_2"/>
    <property type="match status" value="1"/>
</dbReference>
<dbReference type="Proteomes" id="UP000189818">
    <property type="component" value="Unassembled WGS sequence"/>
</dbReference>
<evidence type="ECO:0000256" key="1">
    <source>
        <dbReference type="ARBA" id="ARBA00006865"/>
    </source>
</evidence>
<keyword evidence="4" id="KW-1185">Reference proteome</keyword>
<dbReference type="InterPro" id="IPR000757">
    <property type="entry name" value="Beta-glucanase-like"/>
</dbReference>
<protein>
    <submittedName>
        <fullName evidence="3">Glycosyl hydrolases family 16</fullName>
    </submittedName>
</protein>
<comment type="similarity">
    <text evidence="1">Belongs to the glycosyl hydrolase 16 family.</text>
</comment>
<name>A0A1T5D1U2_9SPHN</name>
<gene>
    <name evidence="3" type="ORF">SAMN06295920_104489</name>
</gene>
<evidence type="ECO:0000313" key="4">
    <source>
        <dbReference type="Proteomes" id="UP000189818"/>
    </source>
</evidence>
<dbReference type="InterPro" id="IPR050546">
    <property type="entry name" value="Glycosyl_Hydrlase_16"/>
</dbReference>
<dbReference type="SUPFAM" id="SSF49899">
    <property type="entry name" value="Concanavalin A-like lectins/glucanases"/>
    <property type="match status" value="1"/>
</dbReference>
<sequence length="269" mass="30604">MLGVLSACISQPRPTEPAVIPAALSVPPGYSLVWRDEFDEGPQPDPAKWAYDEHRNRQGWYNDELQYYGRRARNIRIDAGMLVIEAHAERLNRADYRDWGGQSFTSGRLVSRGRARWREGYFEIRARLPCVAGTWPAAWLLPEYESSRWEGGEIDIFEHVGADPGKVHHSLQTATRNFRIGNHPTATSMVPDACTAFHTYQLLWTGSMIVMGVDGRIGFAMRRERLDRWFDRPMYLILNLAIGGHWGGPVDAGRLPASMQIDYVRVYGK</sequence>
<dbReference type="EMBL" id="FUYM01000004">
    <property type="protein sequence ID" value="SKB65674.1"/>
    <property type="molecule type" value="Genomic_DNA"/>
</dbReference>
<dbReference type="Gene3D" id="2.60.120.200">
    <property type="match status" value="1"/>
</dbReference>
<dbReference type="InterPro" id="IPR013320">
    <property type="entry name" value="ConA-like_dom_sf"/>
</dbReference>
<dbReference type="AlphaFoldDB" id="A0A1T5D1U2"/>
<feature type="domain" description="GH16" evidence="2">
    <location>
        <begin position="36"/>
        <end position="269"/>
    </location>
</feature>
<dbReference type="PANTHER" id="PTHR10963:SF55">
    <property type="entry name" value="GLYCOSIDE HYDROLASE FAMILY 16 PROTEIN"/>
    <property type="match status" value="1"/>
</dbReference>
<organism evidence="3 4">
    <name type="scientific">Rhizorhabdus histidinilytica</name>
    <dbReference type="NCBI Taxonomy" id="439228"/>
    <lineage>
        <taxon>Bacteria</taxon>
        <taxon>Pseudomonadati</taxon>
        <taxon>Pseudomonadota</taxon>
        <taxon>Alphaproteobacteria</taxon>
        <taxon>Sphingomonadales</taxon>
        <taxon>Sphingomonadaceae</taxon>
        <taxon>Rhizorhabdus</taxon>
    </lineage>
</organism>
<dbReference type="CDD" id="cd08023">
    <property type="entry name" value="GH16_laminarinase_like"/>
    <property type="match status" value="1"/>
</dbReference>
<evidence type="ECO:0000259" key="2">
    <source>
        <dbReference type="PROSITE" id="PS51762"/>
    </source>
</evidence>